<dbReference type="GO" id="GO:0005794">
    <property type="term" value="C:Golgi apparatus"/>
    <property type="evidence" value="ECO:0007669"/>
    <property type="project" value="UniProtKB-SubCell"/>
</dbReference>
<dbReference type="Gene3D" id="1.25.40.1030">
    <property type="match status" value="1"/>
</dbReference>
<name>A8J5T5_CHLRE</name>
<proteinExistence type="inferred from homology"/>
<evidence type="ECO:0000256" key="14">
    <source>
        <dbReference type="ARBA" id="ARBA00029433"/>
    </source>
</evidence>
<feature type="region of interest" description="Disordered" evidence="16">
    <location>
        <begin position="1083"/>
        <end position="1110"/>
    </location>
</feature>
<feature type="region of interest" description="Disordered" evidence="16">
    <location>
        <begin position="970"/>
        <end position="1054"/>
    </location>
</feature>
<organism evidence="19 20">
    <name type="scientific">Chlamydomonas reinhardtii</name>
    <name type="common">Chlamydomonas smithii</name>
    <dbReference type="NCBI Taxonomy" id="3055"/>
    <lineage>
        <taxon>Eukaryota</taxon>
        <taxon>Viridiplantae</taxon>
        <taxon>Chlorophyta</taxon>
        <taxon>core chlorophytes</taxon>
        <taxon>Chlorophyceae</taxon>
        <taxon>CS clade</taxon>
        <taxon>Chlamydomonadales</taxon>
        <taxon>Chlamydomonadaceae</taxon>
        <taxon>Chlamydomonas</taxon>
    </lineage>
</organism>
<evidence type="ECO:0000259" key="18">
    <source>
        <dbReference type="Pfam" id="PF12931"/>
    </source>
</evidence>
<evidence type="ECO:0000256" key="3">
    <source>
        <dbReference type="ARBA" id="ARBA00004586"/>
    </source>
</evidence>
<dbReference type="SUPFAM" id="SSF50978">
    <property type="entry name" value="WD40 repeat-like"/>
    <property type="match status" value="1"/>
</dbReference>
<dbReference type="GO" id="GO:0007029">
    <property type="term" value="P:endoplasmic reticulum organization"/>
    <property type="evidence" value="ECO:0000318"/>
    <property type="project" value="GO_Central"/>
</dbReference>
<gene>
    <name evidence="19" type="ORF">CHLRE_12g522450v5</name>
</gene>
<dbReference type="RefSeq" id="XP_001697039.1">
    <property type="nucleotide sequence ID" value="XM_001696987.2"/>
</dbReference>
<dbReference type="GO" id="GO:0090110">
    <property type="term" value="P:COPII-coated vesicle cargo loading"/>
    <property type="evidence" value="ECO:0000318"/>
    <property type="project" value="GO_Central"/>
</dbReference>
<evidence type="ECO:0000256" key="8">
    <source>
        <dbReference type="ARBA" id="ARBA00022824"/>
    </source>
</evidence>
<keyword evidence="7" id="KW-0677">Repeat</keyword>
<keyword evidence="5" id="KW-0813">Transport</keyword>
<evidence type="ECO:0000256" key="4">
    <source>
        <dbReference type="ARBA" id="ARBA00009358"/>
    </source>
</evidence>
<feature type="compositionally biased region" description="Low complexity" evidence="16">
    <location>
        <begin position="1083"/>
        <end position="1096"/>
    </location>
</feature>
<comment type="similarity">
    <text evidence="4">Belongs to the WD repeat SEC31 family.</text>
</comment>
<keyword evidence="8" id="KW-0256">Endoplasmic reticulum</keyword>
<evidence type="ECO:0000259" key="17">
    <source>
        <dbReference type="Pfam" id="PF07304"/>
    </source>
</evidence>
<dbReference type="OrthoDB" id="542917at2759"/>
<dbReference type="InterPro" id="IPR024298">
    <property type="entry name" value="Sec16_Sec23-bd"/>
</dbReference>
<feature type="region of interest" description="Disordered" evidence="16">
    <location>
        <begin position="1176"/>
        <end position="1196"/>
    </location>
</feature>
<dbReference type="InterPro" id="IPR036322">
    <property type="entry name" value="WD40_repeat_dom_sf"/>
</dbReference>
<evidence type="ECO:0000256" key="12">
    <source>
        <dbReference type="ARBA" id="ARBA00023136"/>
    </source>
</evidence>
<evidence type="ECO:0000256" key="1">
    <source>
        <dbReference type="ARBA" id="ARBA00004156"/>
    </source>
</evidence>
<dbReference type="KEGG" id="cre:CHLRE_12g522450v5"/>
<dbReference type="eggNOG" id="KOG0307">
    <property type="taxonomic scope" value="Eukaryota"/>
</dbReference>
<dbReference type="PROSITE" id="PS00678">
    <property type="entry name" value="WD_REPEATS_1"/>
    <property type="match status" value="1"/>
</dbReference>
<keyword evidence="6" id="KW-0853">WD repeat</keyword>
<dbReference type="FunFam" id="2.130.10.10:FF:000295">
    <property type="entry name" value="Protein transport protein SEC31 homolog B"/>
    <property type="match status" value="1"/>
</dbReference>
<keyword evidence="11" id="KW-0333">Golgi apparatus</keyword>
<evidence type="ECO:0000256" key="7">
    <source>
        <dbReference type="ARBA" id="ARBA00022737"/>
    </source>
</evidence>
<dbReference type="Proteomes" id="UP000006906">
    <property type="component" value="Chromosome 12"/>
</dbReference>
<dbReference type="GeneID" id="5722555"/>
<feature type="compositionally biased region" description="Pro residues" evidence="16">
    <location>
        <begin position="1176"/>
        <end position="1195"/>
    </location>
</feature>
<keyword evidence="20" id="KW-1185">Reference proteome</keyword>
<keyword evidence="9" id="KW-0931">ER-Golgi transport</keyword>
<evidence type="ECO:0000256" key="13">
    <source>
        <dbReference type="ARBA" id="ARBA00023329"/>
    </source>
</evidence>
<comment type="subcellular location">
    <subcellularLocation>
        <location evidence="1">Cytoplasmic vesicle membrane</location>
    </subcellularLocation>
    <subcellularLocation>
        <location evidence="14">Endomembrane system</location>
        <topology evidence="14">Peripheral membrane protein</topology>
        <orientation evidence="14">Cytoplasmic side</orientation>
    </subcellularLocation>
    <subcellularLocation>
        <location evidence="3">Endoplasmic reticulum membrane</location>
    </subcellularLocation>
    <subcellularLocation>
        <location evidence="2">Golgi apparatus</location>
    </subcellularLocation>
</comment>
<evidence type="ECO:0000313" key="20">
    <source>
        <dbReference type="Proteomes" id="UP000006906"/>
    </source>
</evidence>
<dbReference type="PaxDb" id="3055-EDP00731"/>
<dbReference type="Pfam" id="PF07304">
    <property type="entry name" value="SRA1"/>
    <property type="match status" value="1"/>
</dbReference>
<dbReference type="Pfam" id="PF12931">
    <property type="entry name" value="TPR_Sec16"/>
    <property type="match status" value="1"/>
</dbReference>
<dbReference type="GO" id="GO:0005198">
    <property type="term" value="F:structural molecule activity"/>
    <property type="evidence" value="ECO:0000318"/>
    <property type="project" value="GO_Central"/>
</dbReference>
<evidence type="ECO:0000256" key="16">
    <source>
        <dbReference type="SAM" id="MobiDB-lite"/>
    </source>
</evidence>
<keyword evidence="12" id="KW-0472">Membrane</keyword>
<evidence type="ECO:0000256" key="10">
    <source>
        <dbReference type="ARBA" id="ARBA00022927"/>
    </source>
</evidence>
<dbReference type="Gene3D" id="1.20.940.10">
    <property type="entry name" value="Functional domain of the splicing factor Prp18"/>
    <property type="match status" value="1"/>
</dbReference>
<dbReference type="GO" id="GO:0015031">
    <property type="term" value="P:protein transport"/>
    <property type="evidence" value="ECO:0007669"/>
    <property type="project" value="UniProtKB-KW"/>
</dbReference>
<dbReference type="InterPro" id="IPR015943">
    <property type="entry name" value="WD40/YVTN_repeat-like_dom_sf"/>
</dbReference>
<evidence type="ECO:0000256" key="2">
    <source>
        <dbReference type="ARBA" id="ARBA00004555"/>
    </source>
</evidence>
<dbReference type="FunFam" id="1.20.940.10:FF:000003">
    <property type="entry name" value="Protein transport protein SEC31 homolog B"/>
    <property type="match status" value="1"/>
</dbReference>
<dbReference type="PANTHER" id="PTHR13923:SF11">
    <property type="entry name" value="SECRETORY 31, ISOFORM D"/>
    <property type="match status" value="1"/>
</dbReference>
<dbReference type="HOGENOM" id="CLU_003033_0_0_1"/>
<dbReference type="InterPro" id="IPR019775">
    <property type="entry name" value="WD40_repeat_CS"/>
</dbReference>
<dbReference type="SMART" id="SM00320">
    <property type="entry name" value="WD40"/>
    <property type="match status" value="6"/>
</dbReference>
<feature type="domain" description="Sec16 Sec23-binding" evidence="18">
    <location>
        <begin position="637"/>
        <end position="840"/>
    </location>
</feature>
<keyword evidence="10" id="KW-0653">Protein transport</keyword>
<comment type="function">
    <text evidence="15">Required for protein transport from the endoplasmic reticulum to the Golgi apparatus.</text>
</comment>
<dbReference type="PROSITE" id="PS50294">
    <property type="entry name" value="WD_REPEATS_REGION"/>
    <property type="match status" value="2"/>
</dbReference>
<dbReference type="OMA" id="WLERPCG"/>
<evidence type="ECO:0000256" key="15">
    <source>
        <dbReference type="ARBA" id="ARBA00060100"/>
    </source>
</evidence>
<keyword evidence="13" id="KW-0968">Cytoplasmic vesicle</keyword>
<dbReference type="Gramene" id="PNW75324">
    <property type="protein sequence ID" value="PNW75324"/>
    <property type="gene ID" value="CHLRE_12g522450v5"/>
</dbReference>
<dbReference type="PROSITE" id="PS50082">
    <property type="entry name" value="WD_REPEATS_2"/>
    <property type="match status" value="2"/>
</dbReference>
<evidence type="ECO:0000256" key="5">
    <source>
        <dbReference type="ARBA" id="ARBA00022448"/>
    </source>
</evidence>
<evidence type="ECO:0000256" key="9">
    <source>
        <dbReference type="ARBA" id="ARBA00022892"/>
    </source>
</evidence>
<dbReference type="Gene3D" id="2.130.10.10">
    <property type="entry name" value="YVTN repeat-like/Quinoprotein amine dehydrogenase"/>
    <property type="match status" value="1"/>
</dbReference>
<dbReference type="PANTHER" id="PTHR13923">
    <property type="entry name" value="SEC31-RELATED PROTEIN"/>
    <property type="match status" value="1"/>
</dbReference>
<evidence type="ECO:0000313" key="19">
    <source>
        <dbReference type="EMBL" id="PNW75324.1"/>
    </source>
</evidence>
<feature type="domain" description="SRA1/Sec31" evidence="17">
    <location>
        <begin position="1178"/>
        <end position="1308"/>
    </location>
</feature>
<dbReference type="InterPro" id="IPR009917">
    <property type="entry name" value="SRA1/Sec31"/>
</dbReference>
<feature type="compositionally biased region" description="Pro residues" evidence="16">
    <location>
        <begin position="1097"/>
        <end position="1110"/>
    </location>
</feature>
<dbReference type="STRING" id="3055.A8J5T5"/>
<evidence type="ECO:0000256" key="11">
    <source>
        <dbReference type="ARBA" id="ARBA00023034"/>
    </source>
</evidence>
<dbReference type="GO" id="GO:0030127">
    <property type="term" value="C:COPII vesicle coat"/>
    <property type="evidence" value="ECO:0000318"/>
    <property type="project" value="GO_Central"/>
</dbReference>
<dbReference type="FunCoup" id="A8J5T5">
    <property type="interactions" value="2107"/>
</dbReference>
<sequence>MPYLKQIDRSAIGAFCPHAPFLAAGTVAGAIDISFSTSSVLEVFSLDFANGSEALVPCGSVSAPERFNRLAWGQHLADQSFPQLGLLAGGLADGSVCLWDPTVLLDPHAKEQHRVPLLAKMQKHTGAVKGLEFNSFSPNLLASGAADSDLCIWDVAKPAQPSLYPALKGGAGTPGSAAGGEITYLAWNKKVQHILASCSTNGTTVVWDLKRQKPVISFRDPNSQRRASAIQWNPDIATQLIVASDDDRSPTLQMWDLRNSVSPLKEFVGHHKGVLSMAWSPHDSSLLLSSGKDNRTICWDVHSGDIVCETSGSNWNFDVQWSPTIPGTFATSSFDGKLGVCNLATCTGSKVTETVNADFTVTHSIVGDATPLAKAPAWMRRPVGATFGFGGRLVSFSHNRTQLTDPATGAVRMQDSAVLSVKQVVTEQELVARSEGFETAIQGGNLQTLREYCTNKRAALASTGPESAESQQEAETWSFLSVLFEGDDARRVLLQTLGFKDLPARENSAAGGPTENGVDAAAAGMDQLNLQNADGVPRLEVPGASVGGAVAASPHQLLAQDDPDFFDKLEDTEVVLGGLAPDADVAAAAAGPDLGGVQPLNAGAMDAMAREAGKSLPESHAHAPGHVPGGEMEAEIVKALTVGCYATAVEHCLSVHRYADALMIANTAGRDLYQRTMHKYMQKCPHPYQAIIRANLEGDYSALIRTRPVAQWRDTLAMLVTYTDRDKFRGLADTLASRLAQAGMHHEASLCWVCGGHTDQAVSYWARNCTGASGTTTEVLQNVIEKAVVMGMAPGVSTTSSSPDGVNKASQSLSELVTAYASLLASNGRMATALDYLEHVPGEASTTVAVLKDRIYRSGVAELPHGVHPPPFPFVREEVAAQAPKSAAQPANAYGAYGQAGYGQQQQQQQAAAQYGAYGQQQQQQQQQAAQQQQQQQAQAQAQAYNAAQAQYGKPAQAQPQYGATNAYAQQPQQYAQQPAAPQQNPYAQAPAQQPAQQPQQYAPQQAANPYAAQAAAQPQNNAYGQYNQYQPQQPQSYAPAAAQQPQQAAPAPAYSAAPAAPVYATRPAQPVAAAPTTFTPTSVAPPAVPQTQPAAAAPPPAPAMPQQPVYAAPPAPAPYAPTQTTAAPHAAAAAQPSFFVPAAGMAAPVAPAGPSGSFGGAPPPAGGMGMVPGGMPPAPTSQKAMPPPPPPGPPANISVATADTSAVSAELRPVVASLTNLYNTCLPLANNPAKKREMDDNTKKIGQLFWKLNAGEVSASVVPKLQQLCAAIDAGDWHTANHIQVQMTTTDWDECGFWLSAVKRMIKLRQTS</sequence>
<dbReference type="InterPro" id="IPR040251">
    <property type="entry name" value="SEC31-like"/>
</dbReference>
<dbReference type="Pfam" id="PF00400">
    <property type="entry name" value="WD40"/>
    <property type="match status" value="2"/>
</dbReference>
<reference evidence="19 20" key="1">
    <citation type="journal article" date="2007" name="Science">
        <title>The Chlamydomonas genome reveals the evolution of key animal and plant functions.</title>
        <authorList>
            <person name="Merchant S.S."/>
            <person name="Prochnik S.E."/>
            <person name="Vallon O."/>
            <person name="Harris E.H."/>
            <person name="Karpowicz S.J."/>
            <person name="Witman G.B."/>
            <person name="Terry A."/>
            <person name="Salamov A."/>
            <person name="Fritz-Laylin L.K."/>
            <person name="Marechal-Drouard L."/>
            <person name="Marshall W.F."/>
            <person name="Qu L.H."/>
            <person name="Nelson D.R."/>
            <person name="Sanderfoot A.A."/>
            <person name="Spalding M.H."/>
            <person name="Kapitonov V.V."/>
            <person name="Ren Q."/>
            <person name="Ferris P."/>
            <person name="Lindquist E."/>
            <person name="Shapiro H."/>
            <person name="Lucas S.M."/>
            <person name="Grimwood J."/>
            <person name="Schmutz J."/>
            <person name="Cardol P."/>
            <person name="Cerutti H."/>
            <person name="Chanfreau G."/>
            <person name="Chen C.L."/>
            <person name="Cognat V."/>
            <person name="Croft M.T."/>
            <person name="Dent R."/>
            <person name="Dutcher S."/>
            <person name="Fernandez E."/>
            <person name="Fukuzawa H."/>
            <person name="Gonzalez-Ballester D."/>
            <person name="Gonzalez-Halphen D."/>
            <person name="Hallmann A."/>
            <person name="Hanikenne M."/>
            <person name="Hippler M."/>
            <person name="Inwood W."/>
            <person name="Jabbari K."/>
            <person name="Kalanon M."/>
            <person name="Kuras R."/>
            <person name="Lefebvre P.A."/>
            <person name="Lemaire S.D."/>
            <person name="Lobanov A.V."/>
            <person name="Lohr M."/>
            <person name="Manuell A."/>
            <person name="Meier I."/>
            <person name="Mets L."/>
            <person name="Mittag M."/>
            <person name="Mittelmeier T."/>
            <person name="Moroney J.V."/>
            <person name="Moseley J."/>
            <person name="Napoli C."/>
            <person name="Nedelcu A.M."/>
            <person name="Niyogi K."/>
            <person name="Novoselov S.V."/>
            <person name="Paulsen I.T."/>
            <person name="Pazour G."/>
            <person name="Purton S."/>
            <person name="Ral J.P."/>
            <person name="Riano-Pachon D.M."/>
            <person name="Riekhof W."/>
            <person name="Rymarquis L."/>
            <person name="Schroda M."/>
            <person name="Stern D."/>
            <person name="Umen J."/>
            <person name="Willows R."/>
            <person name="Wilson N."/>
            <person name="Zimmer S.L."/>
            <person name="Allmer J."/>
            <person name="Balk J."/>
            <person name="Bisova K."/>
            <person name="Chen C.J."/>
            <person name="Elias M."/>
            <person name="Gendler K."/>
            <person name="Hauser C."/>
            <person name="Lamb M.R."/>
            <person name="Ledford H."/>
            <person name="Long J.C."/>
            <person name="Minagawa J."/>
            <person name="Page M.D."/>
            <person name="Pan J."/>
            <person name="Pootakham W."/>
            <person name="Roje S."/>
            <person name="Rose A."/>
            <person name="Stahlberg E."/>
            <person name="Terauchi A.M."/>
            <person name="Yang P."/>
            <person name="Ball S."/>
            <person name="Bowler C."/>
            <person name="Dieckmann C.L."/>
            <person name="Gladyshev V.N."/>
            <person name="Green P."/>
            <person name="Jorgensen R."/>
            <person name="Mayfield S."/>
            <person name="Mueller-Roeber B."/>
            <person name="Rajamani S."/>
            <person name="Sayre R.T."/>
            <person name="Brokstein P."/>
            <person name="Dubchak I."/>
            <person name="Goodstein D."/>
            <person name="Hornick L."/>
            <person name="Huang Y.W."/>
            <person name="Jhaveri J."/>
            <person name="Luo Y."/>
            <person name="Martinez D."/>
            <person name="Ngau W.C."/>
            <person name="Otillar B."/>
            <person name="Poliakov A."/>
            <person name="Porter A."/>
            <person name="Szajkowski L."/>
            <person name="Werner G."/>
            <person name="Zhou K."/>
            <person name="Grigoriev I.V."/>
            <person name="Rokhsar D.S."/>
            <person name="Grossman A.R."/>
        </authorList>
    </citation>
    <scope>NUCLEOTIDE SEQUENCE [LARGE SCALE GENOMIC DNA]</scope>
    <source>
        <strain evidence="20">CC-503</strain>
    </source>
</reference>
<accession>A8J5T5</accession>
<dbReference type="GO" id="GO:0070971">
    <property type="term" value="C:endoplasmic reticulum exit site"/>
    <property type="evidence" value="ECO:0000318"/>
    <property type="project" value="GO_Central"/>
</dbReference>
<protein>
    <submittedName>
        <fullName evidence="19">Uncharacterized protein</fullName>
    </submittedName>
</protein>
<dbReference type="EMBL" id="CM008973">
    <property type="protein sequence ID" value="PNW75324.1"/>
    <property type="molecule type" value="Genomic_DNA"/>
</dbReference>
<dbReference type="InParanoid" id="A8J5T5"/>
<dbReference type="InterPro" id="IPR001680">
    <property type="entry name" value="WD40_rpt"/>
</dbReference>
<evidence type="ECO:0000256" key="6">
    <source>
        <dbReference type="ARBA" id="ARBA00022574"/>
    </source>
</evidence>
<dbReference type="GO" id="GO:0005789">
    <property type="term" value="C:endoplasmic reticulum membrane"/>
    <property type="evidence" value="ECO:0007669"/>
    <property type="project" value="UniProtKB-SubCell"/>
</dbReference>